<keyword evidence="4" id="KW-1185">Reference proteome</keyword>
<dbReference type="PROSITE" id="PS51756">
    <property type="entry name" value="LXG"/>
    <property type="match status" value="1"/>
</dbReference>
<dbReference type="Gene3D" id="1.20.120.450">
    <property type="entry name" value="dinb family like domain"/>
    <property type="match status" value="1"/>
</dbReference>
<proteinExistence type="inferred from homology"/>
<feature type="domain" description="LXG" evidence="2">
    <location>
        <begin position="1"/>
        <end position="216"/>
    </location>
</feature>
<organism evidence="3 4">
    <name type="scientific">Bacillus changyiensis</name>
    <dbReference type="NCBI Taxonomy" id="3004103"/>
    <lineage>
        <taxon>Bacteria</taxon>
        <taxon>Bacillati</taxon>
        <taxon>Bacillota</taxon>
        <taxon>Bacilli</taxon>
        <taxon>Bacillales</taxon>
        <taxon>Bacillaceae</taxon>
        <taxon>Bacillus</taxon>
    </lineage>
</organism>
<dbReference type="EMBL" id="JAQKAB010000005">
    <property type="protein sequence ID" value="MDA7026850.1"/>
    <property type="molecule type" value="Genomic_DNA"/>
</dbReference>
<gene>
    <name evidence="3" type="ORF">PJ311_09545</name>
</gene>
<protein>
    <submittedName>
        <fullName evidence="3">LXG domain-containing protein</fullName>
    </submittedName>
</protein>
<dbReference type="RefSeq" id="WP_271340707.1">
    <property type="nucleotide sequence ID" value="NZ_JAQKAB010000005.1"/>
</dbReference>
<dbReference type="Proteomes" id="UP001211894">
    <property type="component" value="Unassembled WGS sequence"/>
</dbReference>
<dbReference type="InterPro" id="IPR006829">
    <property type="entry name" value="LXG_dom"/>
</dbReference>
<sequence>MKTLDVKALREGINKTLDELKVQSKEIAKIKKSVDGIVALDDALKGKGGEAIRNFYEECHTPFLRFYDLFIEEYTSALKKIKKSLESLESHDDGLISQQFLENDLEDGLNKADRETKSMVSSTNDVIKRVKHIADLPELDDSEFDKHQKEALKEINDTLEKLNTFDRAQTNELKTAANDLETMKTYMKTLGKMYTSGPKIEINTYEKGSILKSEGV</sequence>
<evidence type="ECO:0000313" key="3">
    <source>
        <dbReference type="EMBL" id="MDA7026850.1"/>
    </source>
</evidence>
<comment type="similarity">
    <text evidence="1">In the N-terminal section; belongs to the LXG family.</text>
</comment>
<name>A0ABT4X3I2_9BACI</name>
<accession>A0ABT4X3I2</accession>
<evidence type="ECO:0000259" key="2">
    <source>
        <dbReference type="PROSITE" id="PS51756"/>
    </source>
</evidence>
<evidence type="ECO:0000313" key="4">
    <source>
        <dbReference type="Proteomes" id="UP001211894"/>
    </source>
</evidence>
<dbReference type="InterPro" id="IPR034660">
    <property type="entry name" value="DinB/YfiT-like"/>
</dbReference>
<evidence type="ECO:0000256" key="1">
    <source>
        <dbReference type="ARBA" id="ARBA00034117"/>
    </source>
</evidence>
<feature type="non-terminal residue" evidence="3">
    <location>
        <position position="216"/>
    </location>
</feature>
<dbReference type="Pfam" id="PF04740">
    <property type="entry name" value="LXG"/>
    <property type="match status" value="1"/>
</dbReference>
<reference evidence="3 4" key="1">
    <citation type="submission" date="2023-01" db="EMBL/GenBank/DDBJ databases">
        <title>Bacillus changyiensis sp. nov., isolated from a coastal deposit.</title>
        <authorList>
            <person name="Xiao G."/>
            <person name="Lai Q."/>
            <person name="Hu Z."/>
            <person name="Shao Z."/>
        </authorList>
    </citation>
    <scope>NUCLEOTIDE SEQUENCE [LARGE SCALE GENOMIC DNA]</scope>
    <source>
        <strain evidence="3 4">CLL-7-23</strain>
    </source>
</reference>
<comment type="caution">
    <text evidence="3">The sequence shown here is derived from an EMBL/GenBank/DDBJ whole genome shotgun (WGS) entry which is preliminary data.</text>
</comment>